<name>A0ABW7FDX9_9BURK</name>
<comment type="subcellular location">
    <subcellularLocation>
        <location evidence="1 10">Cell outer membrane</location>
        <topology evidence="1 10">Multi-pass membrane protein</topology>
    </subcellularLocation>
</comment>
<comment type="similarity">
    <text evidence="2 10 11">Belongs to the TonB-dependent receptor family.</text>
</comment>
<protein>
    <submittedName>
        <fullName evidence="15">TonB-dependent receptor plug domain-containing protein</fullName>
    </submittedName>
</protein>
<evidence type="ECO:0000256" key="1">
    <source>
        <dbReference type="ARBA" id="ARBA00004571"/>
    </source>
</evidence>
<dbReference type="PANTHER" id="PTHR47234">
    <property type="match status" value="1"/>
</dbReference>
<dbReference type="Pfam" id="PF07715">
    <property type="entry name" value="Plug"/>
    <property type="match status" value="1"/>
</dbReference>
<keyword evidence="5 10" id="KW-0812">Transmembrane</keyword>
<comment type="caution">
    <text evidence="15">The sequence shown here is derived from an EMBL/GenBank/DDBJ whole genome shotgun (WGS) entry which is preliminary data.</text>
</comment>
<evidence type="ECO:0000256" key="6">
    <source>
        <dbReference type="ARBA" id="ARBA00023077"/>
    </source>
</evidence>
<evidence type="ECO:0000256" key="4">
    <source>
        <dbReference type="ARBA" id="ARBA00022452"/>
    </source>
</evidence>
<keyword evidence="8 15" id="KW-0675">Receptor</keyword>
<organism evidence="15 16">
    <name type="scientific">Pelomonas margarita</name>
    <dbReference type="NCBI Taxonomy" id="3299031"/>
    <lineage>
        <taxon>Bacteria</taxon>
        <taxon>Pseudomonadati</taxon>
        <taxon>Pseudomonadota</taxon>
        <taxon>Betaproteobacteria</taxon>
        <taxon>Burkholderiales</taxon>
        <taxon>Sphaerotilaceae</taxon>
        <taxon>Roseateles</taxon>
    </lineage>
</organism>
<sequence length="940" mass="101732">MTASRRLPKLAATLTALAAQACCLHAIAQAPAAPQQLERVEVTGSNIKRLSAETASPVQVYTRSDVKQTGANTVRQVLDTITATTTTELRDDGNSSSFAAGASGASLRGLGKSATLVLLNGRRVAYFPLADGAKETFVNTDAIPADAIERIEVLKDGASAIYGSDAMAGVINIITRRDYQGVGMSASYQTSTSPAVRKEKTVGLVAGWGDMAKDRFNVLANLELYERDGYFLSDVISAYPAWHKSIYSPAFGDPSLASHPGNLIRGTVSPTTGLFSQASSNFRVPVSTCAASQKNSAGACTTDINGLNQYSDPAKRLNLFSAARVALGNEMEAFAEVSYSKTKTEYLDLPFGMNAPGTAYRWFDGYARKVQVVQKPLLAANNPANTTGAPAGLEYRFMDNTGMWAVPAEADQYRALVGVRGVFRNWDWEATLGRIGADGVKQGIGAHRTEFINAISSGEYKIGGTNSQALLDRMFQRNELRGRNSQNVADFKASGEIFQLPAGPALLAVGAEVRDESLRIKSSQNLLNAEIISRGSVWVEGERKLYAAFAELEAPIVKGLTANGAVRLDKATGFDSHVSPKLSLRYEALPGKLLLRGTVGTGFRAPNIPETLGIVGLTGFFNQTVDPKRCATATQIRDILRTGDANDRADATAAYNSGCSVSVPAMISANPSVKPELSRSATVGFVFDPIKELSIAMDYFRIERRDEISYRDPDYVLAREGQAGYQDLVARAPISSTDLQRAARANTLKPGSNINWAAGDLITLLLQYENFGKSLVSGLDLDVKGRFNLGDQMVYNSSLTATYMLTQKEWDIDAGAYRPNRVGLRNAPRLRMVWANSLSIGSWTPSLRLNYTSKMALNNDETDVASWSEAACRARLNPGDLQCYRTDDLRMDLGLRYTGFKNLALTANINNALGTDLPVNLRDGYTWRPRTVKVSAEYKF</sequence>
<feature type="domain" description="TonB-dependent receptor-like beta-barrel" evidence="13">
    <location>
        <begin position="439"/>
        <end position="911"/>
    </location>
</feature>
<keyword evidence="16" id="KW-1185">Reference proteome</keyword>
<evidence type="ECO:0000256" key="8">
    <source>
        <dbReference type="ARBA" id="ARBA00023170"/>
    </source>
</evidence>
<evidence type="ECO:0000256" key="7">
    <source>
        <dbReference type="ARBA" id="ARBA00023136"/>
    </source>
</evidence>
<evidence type="ECO:0000256" key="2">
    <source>
        <dbReference type="ARBA" id="ARBA00009810"/>
    </source>
</evidence>
<evidence type="ECO:0000256" key="11">
    <source>
        <dbReference type="RuleBase" id="RU003357"/>
    </source>
</evidence>
<feature type="signal peptide" evidence="12">
    <location>
        <begin position="1"/>
        <end position="32"/>
    </location>
</feature>
<evidence type="ECO:0000313" key="16">
    <source>
        <dbReference type="Proteomes" id="UP001606301"/>
    </source>
</evidence>
<evidence type="ECO:0000313" key="15">
    <source>
        <dbReference type="EMBL" id="MFG6439921.1"/>
    </source>
</evidence>
<accession>A0ABW7FDX9</accession>
<gene>
    <name evidence="15" type="ORF">ACG0Z3_04440</name>
</gene>
<proteinExistence type="inferred from homology"/>
<reference evidence="15 16" key="1">
    <citation type="submission" date="2024-08" db="EMBL/GenBank/DDBJ databases">
        <authorList>
            <person name="Lu H."/>
        </authorList>
    </citation>
    <scope>NUCLEOTIDE SEQUENCE [LARGE SCALE GENOMIC DNA]</scope>
    <source>
        <strain evidence="15 16">LKC17W</strain>
    </source>
</reference>
<dbReference type="Gene3D" id="2.40.170.20">
    <property type="entry name" value="TonB-dependent receptor, beta-barrel domain"/>
    <property type="match status" value="1"/>
</dbReference>
<dbReference type="PROSITE" id="PS52016">
    <property type="entry name" value="TONB_DEPENDENT_REC_3"/>
    <property type="match status" value="1"/>
</dbReference>
<dbReference type="Proteomes" id="UP001606301">
    <property type="component" value="Unassembled WGS sequence"/>
</dbReference>
<dbReference type="SUPFAM" id="SSF56935">
    <property type="entry name" value="Porins"/>
    <property type="match status" value="1"/>
</dbReference>
<keyword evidence="12" id="KW-0732">Signal</keyword>
<keyword evidence="6 11" id="KW-0798">TonB box</keyword>
<dbReference type="EMBL" id="JBIGHW010000002">
    <property type="protein sequence ID" value="MFG6439921.1"/>
    <property type="molecule type" value="Genomic_DNA"/>
</dbReference>
<evidence type="ECO:0000256" key="9">
    <source>
        <dbReference type="ARBA" id="ARBA00023237"/>
    </source>
</evidence>
<dbReference type="InterPro" id="IPR037066">
    <property type="entry name" value="Plug_dom_sf"/>
</dbReference>
<dbReference type="Gene3D" id="2.170.130.10">
    <property type="entry name" value="TonB-dependent receptor, plug domain"/>
    <property type="match status" value="1"/>
</dbReference>
<keyword evidence="4 10" id="KW-1134">Transmembrane beta strand</keyword>
<keyword evidence="7 10" id="KW-0472">Membrane</keyword>
<evidence type="ECO:0000256" key="12">
    <source>
        <dbReference type="SAM" id="SignalP"/>
    </source>
</evidence>
<dbReference type="Pfam" id="PF00593">
    <property type="entry name" value="TonB_dep_Rec_b-barrel"/>
    <property type="match status" value="1"/>
</dbReference>
<keyword evidence="9 10" id="KW-0998">Cell outer membrane</keyword>
<dbReference type="InterPro" id="IPR000531">
    <property type="entry name" value="Beta-barrel_TonB"/>
</dbReference>
<dbReference type="InterPro" id="IPR036942">
    <property type="entry name" value="Beta-barrel_TonB_sf"/>
</dbReference>
<dbReference type="PROSITE" id="PS51257">
    <property type="entry name" value="PROKAR_LIPOPROTEIN"/>
    <property type="match status" value="1"/>
</dbReference>
<keyword evidence="3 10" id="KW-0813">Transport</keyword>
<feature type="chain" id="PRO_5045616570" evidence="12">
    <location>
        <begin position="33"/>
        <end position="940"/>
    </location>
</feature>
<dbReference type="InterPro" id="IPR039426">
    <property type="entry name" value="TonB-dep_rcpt-like"/>
</dbReference>
<evidence type="ECO:0000259" key="14">
    <source>
        <dbReference type="Pfam" id="PF07715"/>
    </source>
</evidence>
<evidence type="ECO:0000256" key="10">
    <source>
        <dbReference type="PROSITE-ProRule" id="PRU01360"/>
    </source>
</evidence>
<evidence type="ECO:0000256" key="3">
    <source>
        <dbReference type="ARBA" id="ARBA00022448"/>
    </source>
</evidence>
<dbReference type="InterPro" id="IPR012910">
    <property type="entry name" value="Plug_dom"/>
</dbReference>
<feature type="domain" description="TonB-dependent receptor plug" evidence="14">
    <location>
        <begin position="53"/>
        <end position="170"/>
    </location>
</feature>
<dbReference type="PANTHER" id="PTHR47234:SF1">
    <property type="entry name" value="TONB-DEPENDENT RECEPTOR"/>
    <property type="match status" value="1"/>
</dbReference>
<evidence type="ECO:0000259" key="13">
    <source>
        <dbReference type="Pfam" id="PF00593"/>
    </source>
</evidence>
<dbReference type="RefSeq" id="WP_394395671.1">
    <property type="nucleotide sequence ID" value="NZ_JBIGHW010000002.1"/>
</dbReference>
<evidence type="ECO:0000256" key="5">
    <source>
        <dbReference type="ARBA" id="ARBA00022692"/>
    </source>
</evidence>